<comment type="caution">
    <text evidence="2">The sequence shown here is derived from an EMBL/GenBank/DDBJ whole genome shotgun (WGS) entry which is preliminary data.</text>
</comment>
<name>A0A246RQ21_9ACTN</name>
<organism evidence="2 3">
    <name type="scientific">Micromonospora wenchangensis</name>
    <dbReference type="NCBI Taxonomy" id="1185415"/>
    <lineage>
        <taxon>Bacteria</taxon>
        <taxon>Bacillati</taxon>
        <taxon>Actinomycetota</taxon>
        <taxon>Actinomycetes</taxon>
        <taxon>Micromonosporales</taxon>
        <taxon>Micromonosporaceae</taxon>
        <taxon>Micromonospora</taxon>
    </lineage>
</organism>
<dbReference type="EMBL" id="MZMV01000011">
    <property type="protein sequence ID" value="OWV09536.1"/>
    <property type="molecule type" value="Genomic_DNA"/>
</dbReference>
<dbReference type="PANTHER" id="PTHR43845:SF1">
    <property type="entry name" value="BLR5969 PROTEIN"/>
    <property type="match status" value="1"/>
</dbReference>
<dbReference type="RefSeq" id="WP_088643347.1">
    <property type="nucleotide sequence ID" value="NZ_MZMV01000011.1"/>
</dbReference>
<gene>
    <name evidence="2" type="ORF">B5D80_09070</name>
</gene>
<dbReference type="InterPro" id="IPR045851">
    <property type="entry name" value="AMP-bd_C_sf"/>
</dbReference>
<dbReference type="Gene3D" id="3.40.50.12780">
    <property type="entry name" value="N-terminal domain of ligase-like"/>
    <property type="match status" value="1"/>
</dbReference>
<dbReference type="OrthoDB" id="580775at2"/>
<dbReference type="InterPro" id="IPR000873">
    <property type="entry name" value="AMP-dep_synth/lig_dom"/>
</dbReference>
<dbReference type="Pfam" id="PF00501">
    <property type="entry name" value="AMP-binding"/>
    <property type="match status" value="1"/>
</dbReference>
<keyword evidence="3" id="KW-1185">Reference proteome</keyword>
<evidence type="ECO:0000259" key="1">
    <source>
        <dbReference type="Pfam" id="PF00501"/>
    </source>
</evidence>
<evidence type="ECO:0000313" key="3">
    <source>
        <dbReference type="Proteomes" id="UP000197174"/>
    </source>
</evidence>
<dbReference type="InterPro" id="IPR042099">
    <property type="entry name" value="ANL_N_sf"/>
</dbReference>
<dbReference type="AlphaFoldDB" id="A0A246RQ21"/>
<accession>A0A246RQ21</accession>
<dbReference type="SUPFAM" id="SSF56801">
    <property type="entry name" value="Acetyl-CoA synthetase-like"/>
    <property type="match status" value="1"/>
</dbReference>
<protein>
    <recommendedName>
        <fullName evidence="1">AMP-dependent synthetase/ligase domain-containing protein</fullName>
    </recommendedName>
</protein>
<dbReference type="Proteomes" id="UP000197174">
    <property type="component" value="Unassembled WGS sequence"/>
</dbReference>
<evidence type="ECO:0000313" key="2">
    <source>
        <dbReference type="EMBL" id="OWV09536.1"/>
    </source>
</evidence>
<feature type="domain" description="AMP-dependent synthetase/ligase" evidence="1">
    <location>
        <begin position="85"/>
        <end position="312"/>
    </location>
</feature>
<dbReference type="Gene3D" id="3.30.300.30">
    <property type="match status" value="1"/>
</dbReference>
<proteinExistence type="predicted"/>
<reference evidence="2 3" key="1">
    <citation type="submission" date="2017-03" db="EMBL/GenBank/DDBJ databases">
        <title>Whole genome sequence of Micromonospora wenchangensis, isolated from mangrove soil.</title>
        <authorList>
            <person name="Yang H."/>
        </authorList>
    </citation>
    <scope>NUCLEOTIDE SEQUENCE [LARGE SCALE GENOMIC DNA]</scope>
    <source>
        <strain evidence="2 3">CCTCC AA 2012002</strain>
    </source>
</reference>
<dbReference type="PANTHER" id="PTHR43845">
    <property type="entry name" value="BLR5969 PROTEIN"/>
    <property type="match status" value="1"/>
</dbReference>
<sequence>MSVPSVLDPSGDSVLYAEPGEVDRLRAPLIAAQVQLLARHHPHYRRLFARAGVDPDRVRGIADLHRLPVTGKQDFLGDPESFRLTAPADLPVADRTLAYVIYTTGTTSGAPAPLYVTTSDDWAYLLHARRCARLLGLGADEVIANLFPLTPFPMGARIRADRTAAAVGATIFQGHTGRPSPDWPVHRRLDEAIDLVVAHGATVLWGVAGFVRRVLIRAAERGLRLPAVRWCFVTGEATSAAGIEDLRARLRAVGAESARVANRYGSTEGWSMIECGQGAGWHNPTPDLIHLETVDAASGEPVPDGEPGLLLITHLRARGTAFLRYAVGDIVRLTRERCACGRSAERIVSQPIRTKDLVKVNGTLVNLTVLGDALVDLAGVAEYRVVLDHRLPGDALSGDGVVVEVAPVAGRDADALVLAVRSRIRDLTHLTPEVRVVGVDDIYDPLADAKPRRLVDRRHVG</sequence>